<dbReference type="EMBL" id="QGKX02001521">
    <property type="protein sequence ID" value="KAF3508143.1"/>
    <property type="molecule type" value="Genomic_DNA"/>
</dbReference>
<evidence type="ECO:0000313" key="3">
    <source>
        <dbReference type="Proteomes" id="UP000712600"/>
    </source>
</evidence>
<feature type="region of interest" description="Disordered" evidence="1">
    <location>
        <begin position="1"/>
        <end position="33"/>
    </location>
</feature>
<evidence type="ECO:0000256" key="1">
    <source>
        <dbReference type="SAM" id="MobiDB-lite"/>
    </source>
</evidence>
<comment type="caution">
    <text evidence="2">The sequence shown here is derived from an EMBL/GenBank/DDBJ whole genome shotgun (WGS) entry which is preliminary data.</text>
</comment>
<gene>
    <name evidence="2" type="ORF">F2Q69_00006943</name>
</gene>
<protein>
    <submittedName>
        <fullName evidence="2">Uncharacterized protein</fullName>
    </submittedName>
</protein>
<feature type="compositionally biased region" description="Basic and acidic residues" evidence="1">
    <location>
        <begin position="80"/>
        <end position="94"/>
    </location>
</feature>
<dbReference type="AlphaFoldDB" id="A0A8S9P5A3"/>
<dbReference type="Proteomes" id="UP000712600">
    <property type="component" value="Unassembled WGS sequence"/>
</dbReference>
<feature type="compositionally biased region" description="Basic residues" evidence="1">
    <location>
        <begin position="56"/>
        <end position="71"/>
    </location>
</feature>
<organism evidence="2 3">
    <name type="scientific">Brassica cretica</name>
    <name type="common">Mustard</name>
    <dbReference type="NCBI Taxonomy" id="69181"/>
    <lineage>
        <taxon>Eukaryota</taxon>
        <taxon>Viridiplantae</taxon>
        <taxon>Streptophyta</taxon>
        <taxon>Embryophyta</taxon>
        <taxon>Tracheophyta</taxon>
        <taxon>Spermatophyta</taxon>
        <taxon>Magnoliopsida</taxon>
        <taxon>eudicotyledons</taxon>
        <taxon>Gunneridae</taxon>
        <taxon>Pentapetalae</taxon>
        <taxon>rosids</taxon>
        <taxon>malvids</taxon>
        <taxon>Brassicales</taxon>
        <taxon>Brassicaceae</taxon>
        <taxon>Brassiceae</taxon>
        <taxon>Brassica</taxon>
    </lineage>
</organism>
<name>A0A8S9P5A3_BRACR</name>
<proteinExistence type="predicted"/>
<accession>A0A8S9P5A3</accession>
<feature type="region of interest" description="Disordered" evidence="1">
    <location>
        <begin position="50"/>
        <end position="97"/>
    </location>
</feature>
<evidence type="ECO:0000313" key="2">
    <source>
        <dbReference type="EMBL" id="KAF3508143.1"/>
    </source>
</evidence>
<reference evidence="2" key="1">
    <citation type="submission" date="2019-12" db="EMBL/GenBank/DDBJ databases">
        <title>Genome sequencing and annotation of Brassica cretica.</title>
        <authorList>
            <person name="Studholme D.J."/>
            <person name="Sarris P."/>
        </authorList>
    </citation>
    <scope>NUCLEOTIDE SEQUENCE</scope>
    <source>
        <strain evidence="2">PFS-109/04</strain>
        <tissue evidence="2">Leaf</tissue>
    </source>
</reference>
<sequence>MSASMKANRNMYLLNAPTSNDADQSEDSEGDFRGTFSDCPTVFRASFSEPCSSGTVRKRAPIRRRPPRAQRQRNLLPLPIEDKTLSGERREGKQEALPWEYRSQDARNFKQVSGTVGLFVKQALMVVATKSCSNP</sequence>